<gene>
    <name evidence="3" type="ORF">BXY41_12038</name>
</gene>
<dbReference type="SUPFAM" id="SSF49879">
    <property type="entry name" value="SMAD/FHA domain"/>
    <property type="match status" value="1"/>
</dbReference>
<dbReference type="InterPro" id="IPR008984">
    <property type="entry name" value="SMAD_FHA_dom_sf"/>
</dbReference>
<dbReference type="InterPro" id="IPR000253">
    <property type="entry name" value="FHA_dom"/>
</dbReference>
<evidence type="ECO:0000259" key="2">
    <source>
        <dbReference type="PROSITE" id="PS50006"/>
    </source>
</evidence>
<dbReference type="Pfam" id="PF00498">
    <property type="entry name" value="FHA"/>
    <property type="match status" value="1"/>
</dbReference>
<organism evidence="3 4">
    <name type="scientific">Lacrimispora xylanisolvens</name>
    <dbReference type="NCBI Taxonomy" id="384636"/>
    <lineage>
        <taxon>Bacteria</taxon>
        <taxon>Bacillati</taxon>
        <taxon>Bacillota</taxon>
        <taxon>Clostridia</taxon>
        <taxon>Lachnospirales</taxon>
        <taxon>Lachnospiraceae</taxon>
        <taxon>Lacrimispora</taxon>
    </lineage>
</organism>
<dbReference type="EMBL" id="PTJA01000020">
    <property type="protein sequence ID" value="PPK75504.1"/>
    <property type="molecule type" value="Genomic_DNA"/>
</dbReference>
<evidence type="ECO:0000313" key="3">
    <source>
        <dbReference type="EMBL" id="PPK75504.1"/>
    </source>
</evidence>
<evidence type="ECO:0000313" key="4">
    <source>
        <dbReference type="Proteomes" id="UP000237749"/>
    </source>
</evidence>
<protein>
    <submittedName>
        <fullName evidence="3">FHA domain-containing protein</fullName>
    </submittedName>
</protein>
<keyword evidence="1" id="KW-1133">Transmembrane helix</keyword>
<sequence length="432" mass="49849">MNVTYRREMKHNYLIIEQDNAQMQGYEENMLKENQINGLLKFQLKQIDNHKYFYYEITSKQPLSRILEFHSIDKQELINLITGIAQILNRLPAYLLKEDQILLQPEFIYVEPEQFFVSLCLIPGRDRKFSEEMRELLRYLLGKINHQDKECVVMAYALYQESVKDNYGMDALAELVCLHNDKLEARQEEGECETETGFKNTEKEEIQVIEEFSSPVQTKTTGFGLWRPLIISYVVVTGFSAVLWGISGYKGILRYWYLVMAAGIFSALFGFKSTGKNQYQHPEEDSPAKDRSYDSEQEEWQTAFYESKEESQVPLKSAAGEDPIQTVLLTNNQKDAQVKVFRSASPGIPDILITYTPYLIGKQEGLVDYVLNREAISRIHAKIEMEGNDYCISDLNSTNGTYVNGRLLETNETVLLNTGDEIFIANFAFIFT</sequence>
<dbReference type="SMART" id="SM00240">
    <property type="entry name" value="FHA"/>
    <property type="match status" value="1"/>
</dbReference>
<evidence type="ECO:0000256" key="1">
    <source>
        <dbReference type="SAM" id="Phobius"/>
    </source>
</evidence>
<dbReference type="AlphaFoldDB" id="A0A2S6HDD4"/>
<keyword evidence="1" id="KW-0812">Transmembrane</keyword>
<comment type="caution">
    <text evidence="3">The sequence shown here is derived from an EMBL/GenBank/DDBJ whole genome shotgun (WGS) entry which is preliminary data.</text>
</comment>
<dbReference type="Proteomes" id="UP000237749">
    <property type="component" value="Unassembled WGS sequence"/>
</dbReference>
<dbReference type="Pfam" id="PF19909">
    <property type="entry name" value="DUF6382"/>
    <property type="match status" value="1"/>
</dbReference>
<feature type="transmembrane region" description="Helical" evidence="1">
    <location>
        <begin position="252"/>
        <end position="271"/>
    </location>
</feature>
<feature type="transmembrane region" description="Helical" evidence="1">
    <location>
        <begin position="225"/>
        <end position="246"/>
    </location>
</feature>
<dbReference type="RefSeq" id="WP_104439692.1">
    <property type="nucleotide sequence ID" value="NZ_PTJA01000020.1"/>
</dbReference>
<dbReference type="PROSITE" id="PS50006">
    <property type="entry name" value="FHA_DOMAIN"/>
    <property type="match status" value="1"/>
</dbReference>
<accession>A0A2S6HDD4</accession>
<dbReference type="OrthoDB" id="9816434at2"/>
<keyword evidence="4" id="KW-1185">Reference proteome</keyword>
<name>A0A2S6HDD4_9FIRM</name>
<dbReference type="PANTHER" id="PTHR23308">
    <property type="entry name" value="NUCLEAR INHIBITOR OF PROTEIN PHOSPHATASE-1"/>
    <property type="match status" value="1"/>
</dbReference>
<dbReference type="CDD" id="cd00060">
    <property type="entry name" value="FHA"/>
    <property type="match status" value="1"/>
</dbReference>
<feature type="domain" description="FHA" evidence="2">
    <location>
        <begin position="358"/>
        <end position="408"/>
    </location>
</feature>
<dbReference type="InterPro" id="IPR050923">
    <property type="entry name" value="Cell_Proc_Reg/RNA_Proc"/>
</dbReference>
<dbReference type="Gene3D" id="2.60.200.20">
    <property type="match status" value="1"/>
</dbReference>
<reference evidence="3 4" key="1">
    <citation type="submission" date="2018-02" db="EMBL/GenBank/DDBJ databases">
        <title>Genomic Encyclopedia of Archaeal and Bacterial Type Strains, Phase II (KMG-II): from individual species to whole genera.</title>
        <authorList>
            <person name="Goeker M."/>
        </authorList>
    </citation>
    <scope>NUCLEOTIDE SEQUENCE [LARGE SCALE GENOMIC DNA]</scope>
    <source>
        <strain evidence="3 4">DSM 3808</strain>
    </source>
</reference>
<dbReference type="InterPro" id="IPR045962">
    <property type="entry name" value="DUF6382"/>
</dbReference>
<keyword evidence="1" id="KW-0472">Membrane</keyword>
<proteinExistence type="predicted"/>